<dbReference type="PROSITE" id="PS50977">
    <property type="entry name" value="HTH_TETR_2"/>
    <property type="match status" value="1"/>
</dbReference>
<evidence type="ECO:0000256" key="4">
    <source>
        <dbReference type="ARBA" id="ARBA00023163"/>
    </source>
</evidence>
<feature type="DNA-binding region" description="H-T-H motif" evidence="5">
    <location>
        <begin position="31"/>
        <end position="50"/>
    </location>
</feature>
<comment type="caution">
    <text evidence="7">The sequence shown here is derived from an EMBL/GenBank/DDBJ whole genome shotgun (WGS) entry which is preliminary data.</text>
</comment>
<dbReference type="InterPro" id="IPR036271">
    <property type="entry name" value="Tet_transcr_reg_TetR-rel_C_sf"/>
</dbReference>
<evidence type="ECO:0000313" key="8">
    <source>
        <dbReference type="Proteomes" id="UP000247476"/>
    </source>
</evidence>
<keyword evidence="8" id="KW-1185">Reference proteome</keyword>
<dbReference type="SUPFAM" id="SSF46689">
    <property type="entry name" value="Homeodomain-like"/>
    <property type="match status" value="1"/>
</dbReference>
<sequence>MPKIVNHDHRKELIAEAAWRVIRREGLEAVSVRNVADEAGISLGSLRHYFETQSELLAFAMRLVSERVSRRIGKLPFSGDPRRDIGLVIAEILPLDEERRGEAEVWLAFAGKAIVDPTIRELSREVHGQLHAGFAKMLRVLVEQKIAREGLDAEYETKRLHALVDGLVVHHVTCPESVAADEMMRIVERHVDSLIAEPGASPGRS</sequence>
<evidence type="ECO:0000256" key="5">
    <source>
        <dbReference type="PROSITE-ProRule" id="PRU00335"/>
    </source>
</evidence>
<name>A0A2V5K1Y6_9BACL</name>
<keyword evidence="2" id="KW-0805">Transcription regulation</keyword>
<dbReference type="GO" id="GO:0003700">
    <property type="term" value="F:DNA-binding transcription factor activity"/>
    <property type="evidence" value="ECO:0007669"/>
    <property type="project" value="TreeGrafter"/>
</dbReference>
<gene>
    <name evidence="7" type="ORF">DLM86_21030</name>
</gene>
<dbReference type="EMBL" id="QJVJ01000009">
    <property type="protein sequence ID" value="PYI52652.1"/>
    <property type="molecule type" value="Genomic_DNA"/>
</dbReference>
<dbReference type="InterPro" id="IPR039538">
    <property type="entry name" value="BetI_C"/>
</dbReference>
<reference evidence="7 8" key="1">
    <citation type="submission" date="2018-05" db="EMBL/GenBank/DDBJ databases">
        <title>Paenibacillus flagellatus sp. nov., isolated from selenium mineral soil.</title>
        <authorList>
            <person name="Dai X."/>
        </authorList>
    </citation>
    <scope>NUCLEOTIDE SEQUENCE [LARGE SCALE GENOMIC DNA]</scope>
    <source>
        <strain evidence="7 8">DXL2</strain>
    </source>
</reference>
<evidence type="ECO:0000256" key="1">
    <source>
        <dbReference type="ARBA" id="ARBA00022491"/>
    </source>
</evidence>
<dbReference type="PANTHER" id="PTHR30055">
    <property type="entry name" value="HTH-TYPE TRANSCRIPTIONAL REGULATOR RUTR"/>
    <property type="match status" value="1"/>
</dbReference>
<dbReference type="PROSITE" id="PS01081">
    <property type="entry name" value="HTH_TETR_1"/>
    <property type="match status" value="1"/>
</dbReference>
<evidence type="ECO:0000313" key="7">
    <source>
        <dbReference type="EMBL" id="PYI52652.1"/>
    </source>
</evidence>
<evidence type="ECO:0000259" key="6">
    <source>
        <dbReference type="PROSITE" id="PS50977"/>
    </source>
</evidence>
<keyword evidence="4" id="KW-0804">Transcription</keyword>
<dbReference type="Gene3D" id="1.10.357.10">
    <property type="entry name" value="Tetracycline Repressor, domain 2"/>
    <property type="match status" value="1"/>
</dbReference>
<dbReference type="InterPro" id="IPR001647">
    <property type="entry name" value="HTH_TetR"/>
</dbReference>
<keyword evidence="1" id="KW-0678">Repressor</keyword>
<keyword evidence="3 5" id="KW-0238">DNA-binding</keyword>
<dbReference type="OrthoDB" id="9816296at2"/>
<dbReference type="Pfam" id="PF13977">
    <property type="entry name" value="TetR_C_6"/>
    <property type="match status" value="1"/>
</dbReference>
<dbReference type="PANTHER" id="PTHR30055:SF226">
    <property type="entry name" value="HTH-TYPE TRANSCRIPTIONAL REGULATOR PKSA"/>
    <property type="match status" value="1"/>
</dbReference>
<dbReference type="AlphaFoldDB" id="A0A2V5K1Y6"/>
<protein>
    <submittedName>
        <fullName evidence="7">TetR family transcriptional regulator</fullName>
    </submittedName>
</protein>
<feature type="domain" description="HTH tetR-type" evidence="6">
    <location>
        <begin position="8"/>
        <end position="68"/>
    </location>
</feature>
<dbReference type="InterPro" id="IPR050109">
    <property type="entry name" value="HTH-type_TetR-like_transc_reg"/>
</dbReference>
<dbReference type="RefSeq" id="WP_110842020.1">
    <property type="nucleotide sequence ID" value="NZ_QJVJ01000009.1"/>
</dbReference>
<dbReference type="GO" id="GO:0000976">
    <property type="term" value="F:transcription cis-regulatory region binding"/>
    <property type="evidence" value="ECO:0007669"/>
    <property type="project" value="TreeGrafter"/>
</dbReference>
<dbReference type="SUPFAM" id="SSF48498">
    <property type="entry name" value="Tetracyclin repressor-like, C-terminal domain"/>
    <property type="match status" value="1"/>
</dbReference>
<dbReference type="Pfam" id="PF00440">
    <property type="entry name" value="TetR_N"/>
    <property type="match status" value="1"/>
</dbReference>
<dbReference type="InterPro" id="IPR023772">
    <property type="entry name" value="DNA-bd_HTH_TetR-type_CS"/>
</dbReference>
<accession>A0A2V5K1Y6</accession>
<dbReference type="Proteomes" id="UP000247476">
    <property type="component" value="Unassembled WGS sequence"/>
</dbReference>
<dbReference type="InterPro" id="IPR009057">
    <property type="entry name" value="Homeodomain-like_sf"/>
</dbReference>
<evidence type="ECO:0000256" key="3">
    <source>
        <dbReference type="ARBA" id="ARBA00023125"/>
    </source>
</evidence>
<proteinExistence type="predicted"/>
<evidence type="ECO:0000256" key="2">
    <source>
        <dbReference type="ARBA" id="ARBA00023015"/>
    </source>
</evidence>
<organism evidence="7 8">
    <name type="scientific">Paenibacillus flagellatus</name>
    <dbReference type="NCBI Taxonomy" id="2211139"/>
    <lineage>
        <taxon>Bacteria</taxon>
        <taxon>Bacillati</taxon>
        <taxon>Bacillota</taxon>
        <taxon>Bacilli</taxon>
        <taxon>Bacillales</taxon>
        <taxon>Paenibacillaceae</taxon>
        <taxon>Paenibacillus</taxon>
    </lineage>
</organism>